<evidence type="ECO:0000313" key="1">
    <source>
        <dbReference type="EMBL" id="PDP57254.1"/>
    </source>
</evidence>
<dbReference type="SUPFAM" id="SSF53756">
    <property type="entry name" value="UDP-Glycosyltransferase/glycogen phosphorylase"/>
    <property type="match status" value="1"/>
</dbReference>
<comment type="caution">
    <text evidence="1">The sequence shown here is derived from an EMBL/GenBank/DDBJ whole genome shotgun (WGS) entry which is preliminary data.</text>
</comment>
<evidence type="ECO:0000313" key="2">
    <source>
        <dbReference type="Proteomes" id="UP000219058"/>
    </source>
</evidence>
<evidence type="ECO:0008006" key="3">
    <source>
        <dbReference type="Google" id="ProtNLM"/>
    </source>
</evidence>
<protein>
    <recommendedName>
        <fullName evidence="3">Glycosyltransferase</fullName>
    </recommendedName>
</protein>
<name>A0A2A6EB67_PREIN</name>
<sequence>MKEIIIDPRLKYNYASWYLLGIQKLLKGYRISYNVNPFKELKYETIPDYNSGFAFIIRNGHQEKKIFIDTEDVAKIFKDRYEWCDVYGMVNPTTEQVAEYDKLISIGPEFAVTLGGRFVTMLDCLKNFVKGQKFTKISFKDYLQDYLYTNIRRRSINAYECETKIKPNYIFHASTLWYNKFAATDTNMYRGEFLKACKKAGINVEGGLFYVKGESVLKEMPDYPKYKEEYKDFIYERRLPMDDYIRKTKESVVVFNTPSVCECHGWKLAEYLCMGKAIISTPLTREMPAEGLTHGKNVHFVETVEDIYNAVLQIKNDNEYRHKLECGARAYYEKYLAPDVVIKRIIEKAQQN</sequence>
<dbReference type="Proteomes" id="UP000219058">
    <property type="component" value="Unassembled WGS sequence"/>
</dbReference>
<dbReference type="EMBL" id="NSLY01000072">
    <property type="protein sequence ID" value="PDP57254.1"/>
    <property type="molecule type" value="Genomic_DNA"/>
</dbReference>
<dbReference type="Gene3D" id="3.40.50.2000">
    <property type="entry name" value="Glycogen Phosphorylase B"/>
    <property type="match status" value="1"/>
</dbReference>
<accession>A0A2A6EB67</accession>
<organism evidence="1 2">
    <name type="scientific">Prevotella intermedia</name>
    <dbReference type="NCBI Taxonomy" id="28131"/>
    <lineage>
        <taxon>Bacteria</taxon>
        <taxon>Pseudomonadati</taxon>
        <taxon>Bacteroidota</taxon>
        <taxon>Bacteroidia</taxon>
        <taxon>Bacteroidales</taxon>
        <taxon>Prevotellaceae</taxon>
        <taxon>Prevotella</taxon>
    </lineage>
</organism>
<dbReference type="RefSeq" id="WP_097551286.1">
    <property type="nucleotide sequence ID" value="NZ_NSLY01000072.1"/>
</dbReference>
<dbReference type="AlphaFoldDB" id="A0A2A6EB67"/>
<proteinExistence type="predicted"/>
<gene>
    <name evidence="1" type="ORF">CLI71_12435</name>
</gene>
<reference evidence="1 2" key="1">
    <citation type="submission" date="2017-09" db="EMBL/GenBank/DDBJ databases">
        <title>Phase variable restriction modification systems are present in the genome sequences of periodontal pathogens Prevotella intermedia, Tannerella forsythia and Porphyromonas gingivalis.</title>
        <authorList>
            <person name="Haigh R.D."/>
            <person name="Crawford L."/>
            <person name="Ralph J."/>
            <person name="Wanford J."/>
            <person name="Vartoukian S.R."/>
            <person name="Hijazib K."/>
            <person name="Wade W."/>
            <person name="Oggioni M.R."/>
        </authorList>
    </citation>
    <scope>NUCLEOTIDE SEQUENCE [LARGE SCALE GENOMIC DNA]</scope>
    <source>
        <strain evidence="1 2">WW2834</strain>
    </source>
</reference>